<accession>A0A6J6CLT6</accession>
<sequence>MVRNVVRNSPTHLALSRSRLLLPARCGKNGDYDLSVESVVLIPSLGRPSSDFDLLAESLRQASFNPVAIDPRPQFPDRPNLHDLALDTIHQIDELGIENFHLVGHAFGNRLSRCIASDFPERILSLTLLAAGGLVEPPAEMWQILFSCYDRTLSDEDHIAAVRAAFFAEGNDPESWRHGWFPEIMKYQRGAVTSTPREDWWSAAVSRVLVIQALQDAIAPVENGRRYQSESAPHAQLVEIDGSGHAMLPEQPDAIASAVIAFLRRE</sequence>
<dbReference type="SUPFAM" id="SSF53474">
    <property type="entry name" value="alpha/beta-Hydrolases"/>
    <property type="match status" value="1"/>
</dbReference>
<dbReference type="AlphaFoldDB" id="A0A6J6CLT6"/>
<proteinExistence type="predicted"/>
<dbReference type="InterPro" id="IPR029058">
    <property type="entry name" value="AB_hydrolase_fold"/>
</dbReference>
<organism evidence="2">
    <name type="scientific">freshwater metagenome</name>
    <dbReference type="NCBI Taxonomy" id="449393"/>
    <lineage>
        <taxon>unclassified sequences</taxon>
        <taxon>metagenomes</taxon>
        <taxon>ecological metagenomes</taxon>
    </lineage>
</organism>
<name>A0A6J6CLT6_9ZZZZ</name>
<reference evidence="2" key="1">
    <citation type="submission" date="2020-05" db="EMBL/GenBank/DDBJ databases">
        <authorList>
            <person name="Chiriac C."/>
            <person name="Salcher M."/>
            <person name="Ghai R."/>
            <person name="Kavagutti S V."/>
        </authorList>
    </citation>
    <scope>NUCLEOTIDE SEQUENCE</scope>
</reference>
<dbReference type="PANTHER" id="PTHR43433">
    <property type="entry name" value="HYDROLASE, ALPHA/BETA FOLD FAMILY PROTEIN"/>
    <property type="match status" value="1"/>
</dbReference>
<dbReference type="EMBL" id="CAEZTC010000019">
    <property type="protein sequence ID" value="CAB4552306.1"/>
    <property type="molecule type" value="Genomic_DNA"/>
</dbReference>
<evidence type="ECO:0000313" key="2">
    <source>
        <dbReference type="EMBL" id="CAB4552306.1"/>
    </source>
</evidence>
<dbReference type="PANTHER" id="PTHR43433:SF5">
    <property type="entry name" value="AB HYDROLASE-1 DOMAIN-CONTAINING PROTEIN"/>
    <property type="match status" value="1"/>
</dbReference>
<dbReference type="Gene3D" id="3.40.50.1820">
    <property type="entry name" value="alpha/beta hydrolase"/>
    <property type="match status" value="1"/>
</dbReference>
<feature type="domain" description="AB hydrolase-1" evidence="1">
    <location>
        <begin position="39"/>
        <end position="258"/>
    </location>
</feature>
<dbReference type="InterPro" id="IPR000073">
    <property type="entry name" value="AB_hydrolase_1"/>
</dbReference>
<dbReference type="InterPro" id="IPR050471">
    <property type="entry name" value="AB_hydrolase"/>
</dbReference>
<gene>
    <name evidence="2" type="ORF">UFOPK1572_00262</name>
</gene>
<dbReference type="Pfam" id="PF12697">
    <property type="entry name" value="Abhydrolase_6"/>
    <property type="match status" value="1"/>
</dbReference>
<dbReference type="PRINTS" id="PR00111">
    <property type="entry name" value="ABHYDROLASE"/>
</dbReference>
<evidence type="ECO:0000259" key="1">
    <source>
        <dbReference type="Pfam" id="PF12697"/>
    </source>
</evidence>
<protein>
    <submittedName>
        <fullName evidence="2">Unannotated protein</fullName>
    </submittedName>
</protein>